<keyword evidence="2" id="KW-1185">Reference proteome</keyword>
<sequence length="103" mass="11571">MAAKPNSPPRNPWQKRAVYLISTTSPNTIPSRDVKPAKEWGNGLFVTVLNVCDRSYKPWKVTQQRFRCLATTRDNNCANMSKSIPSLLSLSKSMPLSCKNCID</sequence>
<reference evidence="1 2" key="1">
    <citation type="journal article" date="2006" name="Science">
        <title>The genome of black cottonwood, Populus trichocarpa (Torr. &amp; Gray).</title>
        <authorList>
            <person name="Tuskan G.A."/>
            <person name="Difazio S."/>
            <person name="Jansson S."/>
            <person name="Bohlmann J."/>
            <person name="Grigoriev I."/>
            <person name="Hellsten U."/>
            <person name="Putnam N."/>
            <person name="Ralph S."/>
            <person name="Rombauts S."/>
            <person name="Salamov A."/>
            <person name="Schein J."/>
            <person name="Sterck L."/>
            <person name="Aerts A."/>
            <person name="Bhalerao R.R."/>
            <person name="Bhalerao R.P."/>
            <person name="Blaudez D."/>
            <person name="Boerjan W."/>
            <person name="Brun A."/>
            <person name="Brunner A."/>
            <person name="Busov V."/>
            <person name="Campbell M."/>
            <person name="Carlson J."/>
            <person name="Chalot M."/>
            <person name="Chapman J."/>
            <person name="Chen G.L."/>
            <person name="Cooper D."/>
            <person name="Coutinho P.M."/>
            <person name="Couturier J."/>
            <person name="Covert S."/>
            <person name="Cronk Q."/>
            <person name="Cunningham R."/>
            <person name="Davis J."/>
            <person name="Degroeve S."/>
            <person name="Dejardin A."/>
            <person name="Depamphilis C."/>
            <person name="Detter J."/>
            <person name="Dirks B."/>
            <person name="Dubchak I."/>
            <person name="Duplessis S."/>
            <person name="Ehlting J."/>
            <person name="Ellis B."/>
            <person name="Gendler K."/>
            <person name="Goodstein D."/>
            <person name="Gribskov M."/>
            <person name="Grimwood J."/>
            <person name="Groover A."/>
            <person name="Gunter L."/>
            <person name="Hamberger B."/>
            <person name="Heinze B."/>
            <person name="Helariutta Y."/>
            <person name="Henrissat B."/>
            <person name="Holligan D."/>
            <person name="Holt R."/>
            <person name="Huang W."/>
            <person name="Islam-Faridi N."/>
            <person name="Jones S."/>
            <person name="Jones-Rhoades M."/>
            <person name="Jorgensen R."/>
            <person name="Joshi C."/>
            <person name="Kangasjarvi J."/>
            <person name="Karlsson J."/>
            <person name="Kelleher C."/>
            <person name="Kirkpatrick R."/>
            <person name="Kirst M."/>
            <person name="Kohler A."/>
            <person name="Kalluri U."/>
            <person name="Larimer F."/>
            <person name="Leebens-Mack J."/>
            <person name="Leple J.C."/>
            <person name="Locascio P."/>
            <person name="Lou Y."/>
            <person name="Lucas S."/>
            <person name="Martin F."/>
            <person name="Montanini B."/>
            <person name="Napoli C."/>
            <person name="Nelson D.R."/>
            <person name="Nelson C."/>
            <person name="Nieminen K."/>
            <person name="Nilsson O."/>
            <person name="Pereda V."/>
            <person name="Peter G."/>
            <person name="Philippe R."/>
            <person name="Pilate G."/>
            <person name="Poliakov A."/>
            <person name="Razumovskaya J."/>
            <person name="Richardson P."/>
            <person name="Rinaldi C."/>
            <person name="Ritland K."/>
            <person name="Rouze P."/>
            <person name="Ryaboy D."/>
            <person name="Schmutz J."/>
            <person name="Schrader J."/>
            <person name="Segerman B."/>
            <person name="Shin H."/>
            <person name="Siddiqui A."/>
            <person name="Sterky F."/>
            <person name="Terry A."/>
            <person name="Tsai C.J."/>
            <person name="Uberbacher E."/>
            <person name="Unneberg P."/>
            <person name="Vahala J."/>
            <person name="Wall K."/>
            <person name="Wessler S."/>
            <person name="Yang G."/>
            <person name="Yin T."/>
            <person name="Douglas C."/>
            <person name="Marra M."/>
            <person name="Sandberg G."/>
            <person name="Van de Peer Y."/>
            <person name="Rokhsar D."/>
        </authorList>
    </citation>
    <scope>NUCLEOTIDE SEQUENCE [LARGE SCALE GENOMIC DNA]</scope>
    <source>
        <strain evidence="2">cv. Nisqually</strain>
    </source>
</reference>
<evidence type="ECO:0000313" key="1">
    <source>
        <dbReference type="EMBL" id="KAI9378107.1"/>
    </source>
</evidence>
<dbReference type="EMBL" id="CM009307">
    <property type="protein sequence ID" value="KAI9378107.1"/>
    <property type="molecule type" value="Genomic_DNA"/>
</dbReference>
<dbReference type="Proteomes" id="UP000006729">
    <property type="component" value="Chromosome 18"/>
</dbReference>
<organism evidence="1 2">
    <name type="scientific">Populus trichocarpa</name>
    <name type="common">Western balsam poplar</name>
    <name type="synonym">Populus balsamifera subsp. trichocarpa</name>
    <dbReference type="NCBI Taxonomy" id="3694"/>
    <lineage>
        <taxon>Eukaryota</taxon>
        <taxon>Viridiplantae</taxon>
        <taxon>Streptophyta</taxon>
        <taxon>Embryophyta</taxon>
        <taxon>Tracheophyta</taxon>
        <taxon>Spermatophyta</taxon>
        <taxon>Magnoliopsida</taxon>
        <taxon>eudicotyledons</taxon>
        <taxon>Gunneridae</taxon>
        <taxon>Pentapetalae</taxon>
        <taxon>rosids</taxon>
        <taxon>fabids</taxon>
        <taxon>Malpighiales</taxon>
        <taxon>Salicaceae</taxon>
        <taxon>Saliceae</taxon>
        <taxon>Populus</taxon>
    </lineage>
</organism>
<comment type="caution">
    <text evidence="1">The sequence shown here is derived from an EMBL/GenBank/DDBJ whole genome shotgun (WGS) entry which is preliminary data.</text>
</comment>
<proteinExistence type="predicted"/>
<protein>
    <submittedName>
        <fullName evidence="1">Uncharacterized protein</fullName>
    </submittedName>
</protein>
<evidence type="ECO:0000313" key="2">
    <source>
        <dbReference type="Proteomes" id="UP000006729"/>
    </source>
</evidence>
<gene>
    <name evidence="1" type="ORF">POPTR_018G036050v4</name>
</gene>
<name>A0ACC0RMD5_POPTR</name>
<accession>A0ACC0RMD5</accession>